<reference evidence="7" key="1">
    <citation type="submission" date="2023-10" db="EMBL/GenBank/DDBJ databases">
        <authorList>
            <person name="Chen Y."/>
            <person name="Shah S."/>
            <person name="Dougan E. K."/>
            <person name="Thang M."/>
            <person name="Chan C."/>
        </authorList>
    </citation>
    <scope>NUCLEOTIDE SEQUENCE [LARGE SCALE GENOMIC DNA]</scope>
</reference>
<sequence length="326" mass="36150">MASPVTVWSKSLKPMPLDLDSPGFSATVAPPSPALAAEGGPSHAGIERSLGRLCPPPAASSALGNDHIYLLMEPAMGGDLFSAYRTHELFGSQKHALFYAACIVRALEHLHGLRVIYRDLKMENVVLDVRGYGKLCDLGMAKMVVWPSRAYTICGTLEYLAPEILTGWGYSYPVDWWALGILVCEMVAGETPFEAGSVSEVHRRLMAGMEKIKFETEAPWTDLVRGLCQRIPEYRLPMQGLGIREIERHPWYLEAGFGWRRHALQEVPAPHVPALDGDADLRHFDASEHRPPLVVDPIRDNEWDNNEWAHDFEAPWGPLPQAAAPA</sequence>
<dbReference type="PANTHER" id="PTHR24353">
    <property type="entry name" value="CYCLIC NUCLEOTIDE-DEPENDENT PROTEIN KINASE"/>
    <property type="match status" value="1"/>
</dbReference>
<evidence type="ECO:0000259" key="6">
    <source>
        <dbReference type="PROSITE" id="PS50011"/>
    </source>
</evidence>
<keyword evidence="5" id="KW-0067">ATP-binding</keyword>
<evidence type="ECO:0000256" key="2">
    <source>
        <dbReference type="ARBA" id="ARBA00022679"/>
    </source>
</evidence>
<evidence type="ECO:0000256" key="3">
    <source>
        <dbReference type="ARBA" id="ARBA00022741"/>
    </source>
</evidence>
<keyword evidence="8" id="KW-1185">Reference proteome</keyword>
<dbReference type="SUPFAM" id="SSF56112">
    <property type="entry name" value="Protein kinase-like (PK-like)"/>
    <property type="match status" value="1"/>
</dbReference>
<evidence type="ECO:0000313" key="8">
    <source>
        <dbReference type="Proteomes" id="UP001189429"/>
    </source>
</evidence>
<dbReference type="Pfam" id="PF00069">
    <property type="entry name" value="Pkinase"/>
    <property type="match status" value="1"/>
</dbReference>
<feature type="domain" description="Protein kinase" evidence="6">
    <location>
        <begin position="1"/>
        <end position="252"/>
    </location>
</feature>
<keyword evidence="3" id="KW-0547">Nucleotide-binding</keyword>
<comment type="caution">
    <text evidence="7">The sequence shown here is derived from an EMBL/GenBank/DDBJ whole genome shotgun (WGS) entry which is preliminary data.</text>
</comment>
<dbReference type="Gene3D" id="1.10.510.10">
    <property type="entry name" value="Transferase(Phosphotransferase) domain 1"/>
    <property type="match status" value="1"/>
</dbReference>
<dbReference type="PROSITE" id="PS00108">
    <property type="entry name" value="PROTEIN_KINASE_ST"/>
    <property type="match status" value="1"/>
</dbReference>
<evidence type="ECO:0000256" key="4">
    <source>
        <dbReference type="ARBA" id="ARBA00022777"/>
    </source>
</evidence>
<keyword evidence="1" id="KW-0723">Serine/threonine-protein kinase</keyword>
<dbReference type="EMBL" id="CAUYUJ010014260">
    <property type="protein sequence ID" value="CAK0838995.1"/>
    <property type="molecule type" value="Genomic_DNA"/>
</dbReference>
<dbReference type="PANTHER" id="PTHR24353:SF37">
    <property type="entry name" value="CAMP-DEPENDENT PROTEIN KINASE CATALYTIC SUBUNIT PRKX"/>
    <property type="match status" value="1"/>
</dbReference>
<evidence type="ECO:0000256" key="1">
    <source>
        <dbReference type="ARBA" id="ARBA00022527"/>
    </source>
</evidence>
<name>A0ABN9T2K4_9DINO</name>
<gene>
    <name evidence="7" type="ORF">PCOR1329_LOCUS34789</name>
</gene>
<organism evidence="7 8">
    <name type="scientific">Prorocentrum cordatum</name>
    <dbReference type="NCBI Taxonomy" id="2364126"/>
    <lineage>
        <taxon>Eukaryota</taxon>
        <taxon>Sar</taxon>
        <taxon>Alveolata</taxon>
        <taxon>Dinophyceae</taxon>
        <taxon>Prorocentrales</taxon>
        <taxon>Prorocentraceae</taxon>
        <taxon>Prorocentrum</taxon>
    </lineage>
</organism>
<dbReference type="SMART" id="SM00220">
    <property type="entry name" value="S_TKc"/>
    <property type="match status" value="1"/>
</dbReference>
<dbReference type="Proteomes" id="UP001189429">
    <property type="component" value="Unassembled WGS sequence"/>
</dbReference>
<dbReference type="InterPro" id="IPR008271">
    <property type="entry name" value="Ser/Thr_kinase_AS"/>
</dbReference>
<keyword evidence="2" id="KW-0808">Transferase</keyword>
<protein>
    <recommendedName>
        <fullName evidence="6">Protein kinase domain-containing protein</fullName>
    </recommendedName>
</protein>
<dbReference type="PROSITE" id="PS50011">
    <property type="entry name" value="PROTEIN_KINASE_DOM"/>
    <property type="match status" value="1"/>
</dbReference>
<dbReference type="Gene3D" id="3.30.200.20">
    <property type="entry name" value="Phosphorylase Kinase, domain 1"/>
    <property type="match status" value="1"/>
</dbReference>
<accession>A0ABN9T2K4</accession>
<evidence type="ECO:0000313" key="7">
    <source>
        <dbReference type="EMBL" id="CAK0838995.1"/>
    </source>
</evidence>
<dbReference type="InterPro" id="IPR000719">
    <property type="entry name" value="Prot_kinase_dom"/>
</dbReference>
<dbReference type="InterPro" id="IPR011009">
    <property type="entry name" value="Kinase-like_dom_sf"/>
</dbReference>
<proteinExistence type="predicted"/>
<keyword evidence="4" id="KW-0418">Kinase</keyword>
<evidence type="ECO:0000256" key="5">
    <source>
        <dbReference type="ARBA" id="ARBA00022840"/>
    </source>
</evidence>